<dbReference type="GO" id="GO:0022857">
    <property type="term" value="F:transmembrane transporter activity"/>
    <property type="evidence" value="ECO:0007669"/>
    <property type="project" value="InterPro"/>
</dbReference>
<feature type="transmembrane region" description="Helical" evidence="1">
    <location>
        <begin position="331"/>
        <end position="348"/>
    </location>
</feature>
<feature type="transmembrane region" description="Helical" evidence="1">
    <location>
        <begin position="222"/>
        <end position="245"/>
    </location>
</feature>
<gene>
    <name evidence="3" type="ORF">HUG12_08500</name>
</gene>
<sequence length="389" mass="40332">MSVYIGQVGSPFAVSLVFTVYWFGLMVFSPVAGAIADVTGRRRAVLVGTATLSTLTVVPLTVVDGVWGPLAFRGLFAVFAAGFLPVMLTIVSERGGSEGRGQSLGFFNSTQAIGFTLAQFFAGVLLGLVAPWAVYLVVAAVSGSVAVAAVFVRDTTPATGGTPTLSELAIEVKTRLFPAKRDRQHLDRNGLKWLYAAVLLRNMTVLGTSSLLPIYLVSEVGVSEFVMGVLLAINPAAQMFFMYLFGHVADTSGRKPLVVYGMAGAGVHALIVAAAVVPDSVLVRAVLIGASFLVLAAAFSSETTGTYAFIGDVSPDERESELMGLHSTARGLGGAAGPALIGSLATLFSYETAFASGSVLAIAATALVAHFLVESYPSARPRGGVPAED</sequence>
<evidence type="ECO:0000256" key="1">
    <source>
        <dbReference type="SAM" id="Phobius"/>
    </source>
</evidence>
<proteinExistence type="predicted"/>
<feature type="transmembrane region" description="Helical" evidence="1">
    <location>
        <begin position="44"/>
        <end position="62"/>
    </location>
</feature>
<name>A0A7D5LDG8_9EURY</name>
<feature type="transmembrane region" description="Helical" evidence="1">
    <location>
        <begin position="257"/>
        <end position="277"/>
    </location>
</feature>
<protein>
    <submittedName>
        <fullName evidence="3">MFS transporter</fullName>
    </submittedName>
</protein>
<dbReference type="InterPro" id="IPR011701">
    <property type="entry name" value="MFS"/>
</dbReference>
<evidence type="ECO:0000259" key="2">
    <source>
        <dbReference type="PROSITE" id="PS50850"/>
    </source>
</evidence>
<keyword evidence="1" id="KW-0812">Transmembrane</keyword>
<reference evidence="3 4" key="1">
    <citation type="submission" date="2020-06" db="EMBL/GenBank/DDBJ databases">
        <title>NJ-3-1, isolated from saline soil.</title>
        <authorList>
            <person name="Cui H.L."/>
            <person name="Shi X."/>
        </authorList>
    </citation>
    <scope>NUCLEOTIDE SEQUENCE [LARGE SCALE GENOMIC DNA]</scope>
    <source>
        <strain evidence="3 4">NJ-3-1</strain>
    </source>
</reference>
<dbReference type="PANTHER" id="PTHR23518:SF2">
    <property type="entry name" value="MAJOR FACILITATOR SUPERFAMILY TRANSPORTER"/>
    <property type="match status" value="1"/>
</dbReference>
<dbReference type="Gene3D" id="1.20.1250.20">
    <property type="entry name" value="MFS general substrate transporter like domains"/>
    <property type="match status" value="2"/>
</dbReference>
<dbReference type="AlphaFoldDB" id="A0A7D5LDG8"/>
<dbReference type="SUPFAM" id="SSF103473">
    <property type="entry name" value="MFS general substrate transporter"/>
    <property type="match status" value="1"/>
</dbReference>
<dbReference type="EMBL" id="CP058579">
    <property type="protein sequence ID" value="QLG64028.1"/>
    <property type="molecule type" value="Genomic_DNA"/>
</dbReference>
<feature type="transmembrane region" description="Helical" evidence="1">
    <location>
        <begin position="354"/>
        <end position="373"/>
    </location>
</feature>
<dbReference type="InterPro" id="IPR036259">
    <property type="entry name" value="MFS_trans_sf"/>
</dbReference>
<evidence type="ECO:0000313" key="4">
    <source>
        <dbReference type="Proteomes" id="UP000509626"/>
    </source>
</evidence>
<evidence type="ECO:0000313" key="3">
    <source>
        <dbReference type="EMBL" id="QLG64028.1"/>
    </source>
</evidence>
<keyword evidence="1" id="KW-1133">Transmembrane helix</keyword>
<dbReference type="KEGG" id="halu:HUG12_08500"/>
<feature type="transmembrane region" description="Helical" evidence="1">
    <location>
        <begin position="193"/>
        <end position="216"/>
    </location>
</feature>
<feature type="domain" description="Major facilitator superfamily (MFS) profile" evidence="2">
    <location>
        <begin position="1"/>
        <end position="376"/>
    </location>
</feature>
<keyword evidence="1" id="KW-0472">Membrane</keyword>
<dbReference type="PANTHER" id="PTHR23518">
    <property type="entry name" value="C-METHYLTRANSFERASE"/>
    <property type="match status" value="1"/>
</dbReference>
<keyword evidence="4" id="KW-1185">Reference proteome</keyword>
<feature type="transmembrane region" description="Helical" evidence="1">
    <location>
        <begin position="12"/>
        <end position="32"/>
    </location>
</feature>
<feature type="transmembrane region" description="Helical" evidence="1">
    <location>
        <begin position="283"/>
        <end position="310"/>
    </location>
</feature>
<dbReference type="PROSITE" id="PS50850">
    <property type="entry name" value="MFS"/>
    <property type="match status" value="1"/>
</dbReference>
<organism evidence="3 4">
    <name type="scientific">Halorarum salinum</name>
    <dbReference type="NCBI Taxonomy" id="2743089"/>
    <lineage>
        <taxon>Archaea</taxon>
        <taxon>Methanobacteriati</taxon>
        <taxon>Methanobacteriota</taxon>
        <taxon>Stenosarchaea group</taxon>
        <taxon>Halobacteria</taxon>
        <taxon>Halobacteriales</taxon>
        <taxon>Haloferacaceae</taxon>
        <taxon>Halorarum</taxon>
    </lineage>
</organism>
<accession>A0A7D5LDG8</accession>
<dbReference type="OrthoDB" id="117970at2157"/>
<dbReference type="InterPro" id="IPR020846">
    <property type="entry name" value="MFS_dom"/>
</dbReference>
<dbReference type="Pfam" id="PF07690">
    <property type="entry name" value="MFS_1"/>
    <property type="match status" value="1"/>
</dbReference>
<feature type="transmembrane region" description="Helical" evidence="1">
    <location>
        <begin position="104"/>
        <end position="126"/>
    </location>
</feature>
<feature type="transmembrane region" description="Helical" evidence="1">
    <location>
        <begin position="74"/>
        <end position="92"/>
    </location>
</feature>
<feature type="transmembrane region" description="Helical" evidence="1">
    <location>
        <begin position="132"/>
        <end position="152"/>
    </location>
</feature>
<dbReference type="Proteomes" id="UP000509626">
    <property type="component" value="Chromosome"/>
</dbReference>